<dbReference type="SMART" id="SM00091">
    <property type="entry name" value="PAS"/>
    <property type="match status" value="1"/>
</dbReference>
<dbReference type="NCBIfam" id="TIGR00229">
    <property type="entry name" value="sensory_box"/>
    <property type="match status" value="1"/>
</dbReference>
<dbReference type="RefSeq" id="WP_331206065.1">
    <property type="nucleotide sequence ID" value="NZ_JAZGQL010000001.1"/>
</dbReference>
<evidence type="ECO:0000259" key="1">
    <source>
        <dbReference type="PROSITE" id="PS50112"/>
    </source>
</evidence>
<dbReference type="PROSITE" id="PS50112">
    <property type="entry name" value="PAS"/>
    <property type="match status" value="1"/>
</dbReference>
<dbReference type="InterPro" id="IPR035965">
    <property type="entry name" value="PAS-like_dom_sf"/>
</dbReference>
<reference evidence="2 3" key="1">
    <citation type="submission" date="2024-01" db="EMBL/GenBank/DDBJ databases">
        <title>Genome insights into Plantactinospora veratri sp. nov.</title>
        <authorList>
            <person name="Wang L."/>
        </authorList>
    </citation>
    <scope>NUCLEOTIDE SEQUENCE [LARGE SCALE GENOMIC DNA]</scope>
    <source>
        <strain evidence="2 3">NEAU-FHS4</strain>
    </source>
</reference>
<dbReference type="EMBL" id="JAZGQL010000001">
    <property type="protein sequence ID" value="MEE6305707.1"/>
    <property type="molecule type" value="Genomic_DNA"/>
</dbReference>
<sequence>MDEVSERLVLELFNESHVAIWACDRDFQVVLWNRGAEEIYGFTSEEIIGRNYLDMFVDEAERDASLEDCRRIIDTGRRYKNLLAYDADAGGRVRYMLTNCFRITDRETGKRFQAEIGVEISDLELRKDEHRTLRELGIARRESRRYALERDRDEAVLRVGRIRDEVKYMRDRTIRELDEFVNSASERTRNHVQQLYEREFSRVTTAARAVDLELENIELRCRSAETAEDLRAALERVGDDIRGWTDRVRSKDVD</sequence>
<accession>A0ABU7S6X0</accession>
<organism evidence="2 3">
    <name type="scientific">Plantactinospora veratri</name>
    <dbReference type="NCBI Taxonomy" id="1436122"/>
    <lineage>
        <taxon>Bacteria</taxon>
        <taxon>Bacillati</taxon>
        <taxon>Actinomycetota</taxon>
        <taxon>Actinomycetes</taxon>
        <taxon>Micromonosporales</taxon>
        <taxon>Micromonosporaceae</taxon>
        <taxon>Plantactinospora</taxon>
    </lineage>
</organism>
<evidence type="ECO:0000313" key="2">
    <source>
        <dbReference type="EMBL" id="MEE6305707.1"/>
    </source>
</evidence>
<evidence type="ECO:0000313" key="3">
    <source>
        <dbReference type="Proteomes" id="UP001339911"/>
    </source>
</evidence>
<gene>
    <name evidence="2" type="ORF">V1634_02505</name>
</gene>
<dbReference type="InterPro" id="IPR013656">
    <property type="entry name" value="PAS_4"/>
</dbReference>
<dbReference type="SUPFAM" id="SSF55785">
    <property type="entry name" value="PYP-like sensor domain (PAS domain)"/>
    <property type="match status" value="1"/>
</dbReference>
<feature type="domain" description="PAS" evidence="1">
    <location>
        <begin position="5"/>
        <end position="76"/>
    </location>
</feature>
<name>A0ABU7S6X0_9ACTN</name>
<dbReference type="Pfam" id="PF08448">
    <property type="entry name" value="PAS_4"/>
    <property type="match status" value="1"/>
</dbReference>
<dbReference type="Gene3D" id="3.30.450.20">
    <property type="entry name" value="PAS domain"/>
    <property type="match status" value="1"/>
</dbReference>
<proteinExistence type="predicted"/>
<dbReference type="CDD" id="cd00130">
    <property type="entry name" value="PAS"/>
    <property type="match status" value="1"/>
</dbReference>
<dbReference type="InterPro" id="IPR000014">
    <property type="entry name" value="PAS"/>
</dbReference>
<keyword evidence="3" id="KW-1185">Reference proteome</keyword>
<dbReference type="Proteomes" id="UP001339911">
    <property type="component" value="Unassembled WGS sequence"/>
</dbReference>
<protein>
    <submittedName>
        <fullName evidence="2">PAS domain-containing protein</fullName>
    </submittedName>
</protein>
<comment type="caution">
    <text evidence="2">The sequence shown here is derived from an EMBL/GenBank/DDBJ whole genome shotgun (WGS) entry which is preliminary data.</text>
</comment>